<evidence type="ECO:0000256" key="1">
    <source>
        <dbReference type="SAM" id="Phobius"/>
    </source>
</evidence>
<sequence length="178" mass="20258">MLTTLNLLSPEQKRKARNQKINLLFKNFTVILFFTALLISALMLEAEYTLRNSSLKTSETNYQSSHYFNARLNNINNLSLLINEAKNNHYRWSYLLADIAAATPANVKLSALEINSDKKTLTLRGLALARDDLLILKANLAESELLTDINLPAQNLAEKNNINFIINASLPLEKYYHY</sequence>
<dbReference type="InterPro" id="IPR007813">
    <property type="entry name" value="PilN"/>
</dbReference>
<feature type="transmembrane region" description="Helical" evidence="1">
    <location>
        <begin position="21"/>
        <end position="44"/>
    </location>
</feature>
<comment type="caution">
    <text evidence="2">The sequence shown here is derived from an EMBL/GenBank/DDBJ whole genome shotgun (WGS) entry which is preliminary data.</text>
</comment>
<keyword evidence="1" id="KW-1133">Transmembrane helix</keyword>
<dbReference type="Proteomes" id="UP000229335">
    <property type="component" value="Unassembled WGS sequence"/>
</dbReference>
<dbReference type="Pfam" id="PF05137">
    <property type="entry name" value="PilN"/>
    <property type="match status" value="1"/>
</dbReference>
<evidence type="ECO:0000313" key="3">
    <source>
        <dbReference type="Proteomes" id="UP000229335"/>
    </source>
</evidence>
<organism evidence="2 3">
    <name type="scientific">Candidatus Falkowbacteria bacterium CG10_big_fil_rev_8_21_14_0_10_43_11</name>
    <dbReference type="NCBI Taxonomy" id="1974568"/>
    <lineage>
        <taxon>Bacteria</taxon>
        <taxon>Candidatus Falkowiibacteriota</taxon>
    </lineage>
</organism>
<protein>
    <submittedName>
        <fullName evidence="2">Uncharacterized protein</fullName>
    </submittedName>
</protein>
<evidence type="ECO:0000313" key="2">
    <source>
        <dbReference type="EMBL" id="PIT93933.1"/>
    </source>
</evidence>
<dbReference type="EMBL" id="PFAS01000026">
    <property type="protein sequence ID" value="PIT93933.1"/>
    <property type="molecule type" value="Genomic_DNA"/>
</dbReference>
<name>A0A2M6WMC0_9BACT</name>
<dbReference type="AlphaFoldDB" id="A0A2M6WMC0"/>
<keyword evidence="1" id="KW-0812">Transmembrane</keyword>
<gene>
    <name evidence="2" type="ORF">COU00_01715</name>
</gene>
<accession>A0A2M6WMC0</accession>
<keyword evidence="1" id="KW-0472">Membrane</keyword>
<reference evidence="3" key="1">
    <citation type="submission" date="2017-09" db="EMBL/GenBank/DDBJ databases">
        <title>Depth-based differentiation of microbial function through sediment-hosted aquifers and enrichment of novel symbionts in the deep terrestrial subsurface.</title>
        <authorList>
            <person name="Probst A.J."/>
            <person name="Ladd B."/>
            <person name="Jarett J.K."/>
            <person name="Geller-Mcgrath D.E."/>
            <person name="Sieber C.M.K."/>
            <person name="Emerson J.B."/>
            <person name="Anantharaman K."/>
            <person name="Thomas B.C."/>
            <person name="Malmstrom R."/>
            <person name="Stieglmeier M."/>
            <person name="Klingl A."/>
            <person name="Woyke T."/>
            <person name="Ryan C.M."/>
            <person name="Banfield J.F."/>
        </authorList>
    </citation>
    <scope>NUCLEOTIDE SEQUENCE [LARGE SCALE GENOMIC DNA]</scope>
</reference>
<proteinExistence type="predicted"/>